<dbReference type="PANTHER" id="PTHR10953">
    <property type="entry name" value="UBIQUITIN-ACTIVATING ENZYME E1"/>
    <property type="match status" value="1"/>
</dbReference>
<comment type="pathway">
    <text evidence="2 6">Protein modification; protein neddylation.</text>
</comment>
<comment type="similarity">
    <text evidence="3 6">Belongs to the ubiquitin-activating E1 family. ULA1 subfamily.</text>
</comment>
<comment type="subcellular location">
    <subcellularLocation>
        <location evidence="1">Cytoplasm</location>
    </subcellularLocation>
</comment>
<dbReference type="PANTHER" id="PTHR10953:SF29">
    <property type="entry name" value="NEDD8-ACTIVATING ENZYME E1 REGULATORY SUBUNIT"/>
    <property type="match status" value="1"/>
</dbReference>
<dbReference type="InterPro" id="IPR000594">
    <property type="entry name" value="ThiF_NAD_FAD-bd"/>
</dbReference>
<dbReference type="OrthoDB" id="1708823at2759"/>
<evidence type="ECO:0000259" key="7">
    <source>
        <dbReference type="Pfam" id="PF00899"/>
    </source>
</evidence>
<gene>
    <name evidence="8" type="ORF">CANARDRAFT_9766</name>
</gene>
<dbReference type="GO" id="GO:0019781">
    <property type="term" value="F:NEDD8 activating enzyme activity"/>
    <property type="evidence" value="ECO:0007669"/>
    <property type="project" value="UniProtKB-UniRule"/>
</dbReference>
<sequence length="510" mass="58327">MDDKDVNNKYDRQVRLWNPNGQQSLMNSKICLINVTAEATETLKNLVLPGVGEVVIIDHSTRVTEADLSSNFFLLDEDLGQDRAEKVAVNLSDLNSDVKVSTEKRTMDDLIEDEAYWLQYGCVITCSFFDDIYDKLAELLWRSSIPLVNVAVVGFYAYLKISNKQQTIVETHNNSLEDLRIDRPWKELQNHLDSIDIDSLDAKEVSDLPFSILLTKLFQKIEKEKGKRPNTAEIRAALRTFHLTWDETNIEEANKKAAIVMKDSCALPYNVEEIFADSSLKNLNLETPIFWIYVSALKLFYERHQTLPLSGVLPDMTSDTNHYITLQNIYKAKHESDTQEMISMISSIMDAIGRSKDDLNEQEIAALVKNSKVMEVHNGSMAKFDPHLFTEFEQDETKLHHINIYLAFLSYENFQREYKRAPTSQDKSTLRTITISLLCRYDLIKNFPEGLDLVLDEMLRAEGCHMHNICALIGGMTAQEVIKLLTNQYITLDNCLTFDGISSQCSSFKI</sequence>
<dbReference type="EMBL" id="KV453866">
    <property type="protein sequence ID" value="ODV83190.1"/>
    <property type="molecule type" value="Genomic_DNA"/>
</dbReference>
<dbReference type="Pfam" id="PF00899">
    <property type="entry name" value="ThiF"/>
    <property type="match status" value="1"/>
</dbReference>
<dbReference type="Gene3D" id="3.40.50.720">
    <property type="entry name" value="NAD(P)-binding Rossmann-like Domain"/>
    <property type="match status" value="2"/>
</dbReference>
<accession>A0A1E4SUK2</accession>
<dbReference type="SUPFAM" id="SSF69572">
    <property type="entry name" value="Activating enzymes of the ubiquitin-like proteins"/>
    <property type="match status" value="1"/>
</dbReference>
<evidence type="ECO:0000256" key="6">
    <source>
        <dbReference type="PIRNR" id="PIRNR039099"/>
    </source>
</evidence>
<name>A0A1E4SUK2_9ASCO</name>
<evidence type="ECO:0000256" key="3">
    <source>
        <dbReference type="ARBA" id="ARBA00006868"/>
    </source>
</evidence>
<feature type="domain" description="THIF-type NAD/FAD binding fold" evidence="7">
    <location>
        <begin position="10"/>
        <end position="509"/>
    </location>
</feature>
<comment type="function">
    <text evidence="6">Regulatory subunit of the dimeric UBA3-ULA1 E1 enzyme.</text>
</comment>
<dbReference type="GO" id="GO:0005737">
    <property type="term" value="C:cytoplasm"/>
    <property type="evidence" value="ECO:0007669"/>
    <property type="project" value="UniProtKB-SubCell"/>
</dbReference>
<keyword evidence="9" id="KW-1185">Reference proteome</keyword>
<keyword evidence="4" id="KW-0963">Cytoplasm</keyword>
<dbReference type="AlphaFoldDB" id="A0A1E4SUK2"/>
<dbReference type="Proteomes" id="UP000094801">
    <property type="component" value="Unassembled WGS sequence"/>
</dbReference>
<evidence type="ECO:0000256" key="4">
    <source>
        <dbReference type="ARBA" id="ARBA00022490"/>
    </source>
</evidence>
<evidence type="ECO:0000256" key="2">
    <source>
        <dbReference type="ARBA" id="ARBA00005032"/>
    </source>
</evidence>
<evidence type="ECO:0000313" key="8">
    <source>
        <dbReference type="EMBL" id="ODV83190.1"/>
    </source>
</evidence>
<evidence type="ECO:0000313" key="9">
    <source>
        <dbReference type="Proteomes" id="UP000094801"/>
    </source>
</evidence>
<keyword evidence="5 6" id="KW-0833">Ubl conjugation pathway</keyword>
<dbReference type="InterPro" id="IPR030667">
    <property type="entry name" value="APP-BP1"/>
</dbReference>
<organism evidence="8 9">
    <name type="scientific">[Candida] arabinofermentans NRRL YB-2248</name>
    <dbReference type="NCBI Taxonomy" id="983967"/>
    <lineage>
        <taxon>Eukaryota</taxon>
        <taxon>Fungi</taxon>
        <taxon>Dikarya</taxon>
        <taxon>Ascomycota</taxon>
        <taxon>Saccharomycotina</taxon>
        <taxon>Pichiomycetes</taxon>
        <taxon>Pichiales</taxon>
        <taxon>Pichiaceae</taxon>
        <taxon>Ogataea</taxon>
        <taxon>Ogataea/Candida clade</taxon>
    </lineage>
</organism>
<proteinExistence type="inferred from homology"/>
<evidence type="ECO:0000256" key="1">
    <source>
        <dbReference type="ARBA" id="ARBA00004496"/>
    </source>
</evidence>
<dbReference type="InterPro" id="IPR035985">
    <property type="entry name" value="Ubiquitin-activating_enz"/>
</dbReference>
<dbReference type="PIRSF" id="PIRSF039099">
    <property type="entry name" value="APP-BP1"/>
    <property type="match status" value="1"/>
</dbReference>
<reference evidence="9" key="1">
    <citation type="submission" date="2016-04" db="EMBL/GenBank/DDBJ databases">
        <title>Comparative genomics of biotechnologically important yeasts.</title>
        <authorList>
            <consortium name="DOE Joint Genome Institute"/>
            <person name="Riley R."/>
            <person name="Haridas S."/>
            <person name="Wolfe K.H."/>
            <person name="Lopes M.R."/>
            <person name="Hittinger C.T."/>
            <person name="Goker M."/>
            <person name="Salamov A."/>
            <person name="Wisecaver J."/>
            <person name="Long T.M."/>
            <person name="Aerts A.L."/>
            <person name="Barry K."/>
            <person name="Choi C."/>
            <person name="Clum A."/>
            <person name="Coughlan A.Y."/>
            <person name="Deshpande S."/>
            <person name="Douglass A.P."/>
            <person name="Hanson S.J."/>
            <person name="Klenk H.-P."/>
            <person name="Labutti K."/>
            <person name="Lapidus A."/>
            <person name="Lindquist E."/>
            <person name="Lipzen A."/>
            <person name="Meier-Kolthoff J.P."/>
            <person name="Ohm R.A."/>
            <person name="Otillar R.P."/>
            <person name="Pangilinan J."/>
            <person name="Peng Y."/>
            <person name="Rokas A."/>
            <person name="Rosa C.A."/>
            <person name="Scheuner C."/>
            <person name="Sibirny A.A."/>
            <person name="Slot J.C."/>
            <person name="Stielow J.B."/>
            <person name="Sun H."/>
            <person name="Kurtzman C.P."/>
            <person name="Blackwell M."/>
            <person name="Grigoriev I.V."/>
            <person name="Jeffries T.W."/>
        </authorList>
    </citation>
    <scope>NUCLEOTIDE SEQUENCE [LARGE SCALE GENOMIC DNA]</scope>
    <source>
        <strain evidence="9">NRRL YB-2248</strain>
    </source>
</reference>
<dbReference type="STRING" id="983967.A0A1E4SUK2"/>
<dbReference type="GO" id="GO:0045116">
    <property type="term" value="P:protein neddylation"/>
    <property type="evidence" value="ECO:0007669"/>
    <property type="project" value="UniProtKB-UniRule"/>
</dbReference>
<dbReference type="InterPro" id="IPR045886">
    <property type="entry name" value="ThiF/MoeB/HesA"/>
</dbReference>
<evidence type="ECO:0000256" key="5">
    <source>
        <dbReference type="ARBA" id="ARBA00022786"/>
    </source>
</evidence>
<dbReference type="UniPathway" id="UPA00885"/>
<protein>
    <recommendedName>
        <fullName evidence="6">NEDD8-activating enzyme E1 regulatory subunit</fullName>
    </recommendedName>
</protein>